<dbReference type="Proteomes" id="UP000198538">
    <property type="component" value="Unassembled WGS sequence"/>
</dbReference>
<dbReference type="STRING" id="582692.SAMN05720606_12714"/>
<evidence type="ECO:0000313" key="2">
    <source>
        <dbReference type="EMBL" id="SCZ12547.1"/>
    </source>
</evidence>
<keyword evidence="1" id="KW-0175">Coiled coil</keyword>
<reference evidence="3" key="1">
    <citation type="submission" date="2016-10" db="EMBL/GenBank/DDBJ databases">
        <authorList>
            <person name="Varghese N."/>
            <person name="Submissions S."/>
        </authorList>
    </citation>
    <scope>NUCLEOTIDE SEQUENCE [LARGE SCALE GENOMIC DNA]</scope>
    <source>
        <strain evidence="3">BL9</strain>
    </source>
</reference>
<protein>
    <submittedName>
        <fullName evidence="2">Uncharacterized protein</fullName>
    </submittedName>
</protein>
<sequence length="314" mass="37076">MKLINNEINEQLAMLKEKGRIYEKWTKRLHKLQEEEKQWEAKVEHCTVALQKEQKDVDRLNGMSLASFFYDLIGKKTERLEKEELELLESKSAYDTACRMLQDVQEQRVQVEQELQRQSQYKFWESDYLVLWGKKEQSLLKQDKELQQLAEDQEHLASELQELNEALREGDYLVYALERAEKALESAGNWGIYDMMGGGAISTHIKRSRMDDAQVAIMDAGKRLRRFQKELEDVEMAVNADLNLGGLLSFADYFFDNFFVDWMIQDKIRSAEKQVKHGLSMVRQTIQVLHGEIKDHEARLQVQERRYREYVEQA</sequence>
<proteinExistence type="predicted"/>
<feature type="coiled-coil region" evidence="1">
    <location>
        <begin position="15"/>
        <end position="42"/>
    </location>
</feature>
<feature type="coiled-coil region" evidence="1">
    <location>
        <begin position="210"/>
        <end position="237"/>
    </location>
</feature>
<dbReference type="AlphaFoldDB" id="A0A1G5LI19"/>
<gene>
    <name evidence="2" type="ORF">SAMN05720606_12714</name>
</gene>
<dbReference type="RefSeq" id="WP_090924717.1">
    <property type="nucleotide sequence ID" value="NZ_FMVM01000027.1"/>
</dbReference>
<evidence type="ECO:0000313" key="3">
    <source>
        <dbReference type="Proteomes" id="UP000198538"/>
    </source>
</evidence>
<name>A0A1G5LI19_9BACL</name>
<evidence type="ECO:0000256" key="1">
    <source>
        <dbReference type="SAM" id="Coils"/>
    </source>
</evidence>
<keyword evidence="3" id="KW-1185">Reference proteome</keyword>
<accession>A0A1G5LI19</accession>
<feature type="coiled-coil region" evidence="1">
    <location>
        <begin position="286"/>
        <end position="313"/>
    </location>
</feature>
<dbReference type="EMBL" id="FMVM01000027">
    <property type="protein sequence ID" value="SCZ12547.1"/>
    <property type="molecule type" value="Genomic_DNA"/>
</dbReference>
<organism evidence="2 3">
    <name type="scientific">Paenibacillus polysaccharolyticus</name>
    <dbReference type="NCBI Taxonomy" id="582692"/>
    <lineage>
        <taxon>Bacteria</taxon>
        <taxon>Bacillati</taxon>
        <taxon>Bacillota</taxon>
        <taxon>Bacilli</taxon>
        <taxon>Bacillales</taxon>
        <taxon>Paenibacillaceae</taxon>
        <taxon>Paenibacillus</taxon>
    </lineage>
</organism>
<feature type="coiled-coil region" evidence="1">
    <location>
        <begin position="94"/>
        <end position="121"/>
    </location>
</feature>